<reference evidence="1" key="1">
    <citation type="journal article" date="2021" name="PeerJ">
        <title>Extensive microbial diversity within the chicken gut microbiome revealed by metagenomics and culture.</title>
        <authorList>
            <person name="Gilroy R."/>
            <person name="Ravi A."/>
            <person name="Getino M."/>
            <person name="Pursley I."/>
            <person name="Horton D.L."/>
            <person name="Alikhan N.F."/>
            <person name="Baker D."/>
            <person name="Gharbi K."/>
            <person name="Hall N."/>
            <person name="Watson M."/>
            <person name="Adriaenssens E.M."/>
            <person name="Foster-Nyarko E."/>
            <person name="Jarju S."/>
            <person name="Secka A."/>
            <person name="Antonio M."/>
            <person name="Oren A."/>
            <person name="Chaudhuri R.R."/>
            <person name="La Ragione R."/>
            <person name="Hildebrand F."/>
            <person name="Pallen M.J."/>
        </authorList>
    </citation>
    <scope>NUCLEOTIDE SEQUENCE</scope>
    <source>
        <strain evidence="1">Gambia15-2214</strain>
    </source>
</reference>
<protein>
    <submittedName>
        <fullName evidence="1">Uncharacterized protein</fullName>
    </submittedName>
</protein>
<organism evidence="1 2">
    <name type="scientific">Candidatus Treponema excrementipullorum</name>
    <dbReference type="NCBI Taxonomy" id="2838768"/>
    <lineage>
        <taxon>Bacteria</taxon>
        <taxon>Pseudomonadati</taxon>
        <taxon>Spirochaetota</taxon>
        <taxon>Spirochaetia</taxon>
        <taxon>Spirochaetales</taxon>
        <taxon>Treponemataceae</taxon>
        <taxon>Treponema</taxon>
    </lineage>
</organism>
<comment type="caution">
    <text evidence="1">The sequence shown here is derived from an EMBL/GenBank/DDBJ whole genome shotgun (WGS) entry which is preliminary data.</text>
</comment>
<name>A0A9E2NYW8_9SPIR</name>
<accession>A0A9E2NYW8</accession>
<proteinExistence type="predicted"/>
<reference evidence="1" key="2">
    <citation type="submission" date="2021-04" db="EMBL/GenBank/DDBJ databases">
        <authorList>
            <person name="Gilroy R."/>
        </authorList>
    </citation>
    <scope>NUCLEOTIDE SEQUENCE</scope>
    <source>
        <strain evidence="1">Gambia15-2214</strain>
    </source>
</reference>
<sequence length="156" mass="18232">MELIQVQIPGIYDKQPDVFAEGNLISMSGDKELGYLLTFNAQDILIIFYYFSIHRVAYITASATVPVNGRPAYLEFVNRPRIILAQLTGRSFDRFKRALYLLKKKEAQFYSLSWIFWLRFAHLMRSNKNSQNNIQQLVEMFKQNDEAVIPENSEIE</sequence>
<dbReference type="EMBL" id="JAHLFV010000063">
    <property type="protein sequence ID" value="MBU3849469.1"/>
    <property type="molecule type" value="Genomic_DNA"/>
</dbReference>
<dbReference type="AlphaFoldDB" id="A0A9E2NYW8"/>
<gene>
    <name evidence="1" type="ORF">IAA16_02765</name>
</gene>
<evidence type="ECO:0000313" key="1">
    <source>
        <dbReference type="EMBL" id="MBU3849469.1"/>
    </source>
</evidence>
<dbReference type="Proteomes" id="UP000823914">
    <property type="component" value="Unassembled WGS sequence"/>
</dbReference>
<evidence type="ECO:0000313" key="2">
    <source>
        <dbReference type="Proteomes" id="UP000823914"/>
    </source>
</evidence>